<evidence type="ECO:0000313" key="3">
    <source>
        <dbReference type="Proteomes" id="UP000750711"/>
    </source>
</evidence>
<evidence type="ECO:0008006" key="4">
    <source>
        <dbReference type="Google" id="ProtNLM"/>
    </source>
</evidence>
<feature type="chain" id="PRO_5040392073" description="Malate dehydrogenase" evidence="1">
    <location>
        <begin position="24"/>
        <end position="243"/>
    </location>
</feature>
<dbReference type="Proteomes" id="UP000750711">
    <property type="component" value="Unassembled WGS sequence"/>
</dbReference>
<organism evidence="2 3">
    <name type="scientific">Trichoglossum hirsutum</name>
    <dbReference type="NCBI Taxonomy" id="265104"/>
    <lineage>
        <taxon>Eukaryota</taxon>
        <taxon>Fungi</taxon>
        <taxon>Dikarya</taxon>
        <taxon>Ascomycota</taxon>
        <taxon>Pezizomycotina</taxon>
        <taxon>Geoglossomycetes</taxon>
        <taxon>Geoglossales</taxon>
        <taxon>Geoglossaceae</taxon>
        <taxon>Trichoglossum</taxon>
    </lineage>
</organism>
<evidence type="ECO:0000313" key="2">
    <source>
        <dbReference type="EMBL" id="KAH0553282.1"/>
    </source>
</evidence>
<comment type="caution">
    <text evidence="2">The sequence shown here is derived from an EMBL/GenBank/DDBJ whole genome shotgun (WGS) entry which is preliminary data.</text>
</comment>
<accession>A0A9P8IE85</accession>
<gene>
    <name evidence="2" type="ORF">GP486_006583</name>
</gene>
<dbReference type="PANTHER" id="PTHR35567:SF1">
    <property type="entry name" value="CONSERVED FUNGAL PROTEIN (AFU_ORTHOLOGUE AFUA_1G14230)"/>
    <property type="match status" value="1"/>
</dbReference>
<dbReference type="AlphaFoldDB" id="A0A9P8IE85"/>
<dbReference type="PANTHER" id="PTHR35567">
    <property type="entry name" value="MALATE DEHYDROGENASE (AFU_ORTHOLOGUE AFUA_2G13800)"/>
    <property type="match status" value="1"/>
</dbReference>
<name>A0A9P8IE85_9PEZI</name>
<feature type="signal peptide" evidence="1">
    <location>
        <begin position="1"/>
        <end position="23"/>
    </location>
</feature>
<dbReference type="Pfam" id="PF11937">
    <property type="entry name" value="DUF3455"/>
    <property type="match status" value="1"/>
</dbReference>
<evidence type="ECO:0000256" key="1">
    <source>
        <dbReference type="SAM" id="SignalP"/>
    </source>
</evidence>
<keyword evidence="3" id="KW-1185">Reference proteome</keyword>
<protein>
    <recommendedName>
        <fullName evidence="4">Malate dehydrogenase</fullName>
    </recommendedName>
</protein>
<keyword evidence="1" id="KW-0732">Signal</keyword>
<proteinExistence type="predicted"/>
<sequence length="243" mass="25789">MHFSKSLSVVSAVLASAVVAVPAQSGIFKRNFGGIQITNCDLSKSQLPHRGENPKIADPSSDLKLSRVVLGRGTQNYTCKAGSSDKPTAAGAIAILYDASCPASYQPALLHELPGAFLQVDSSTEYLAAAILQTMSSEHVVAGHHYFSGPTTPVFDFRVKDGDKDIFCGKKTSNVSAPGDSVKGKNNQGDGAVDWLKLDSVDGTSGFKEAYRVVTAGGSPPPTCKDKPASFEVDYTAEYWFYN</sequence>
<dbReference type="EMBL" id="JAGHQM010001523">
    <property type="protein sequence ID" value="KAH0553282.1"/>
    <property type="molecule type" value="Genomic_DNA"/>
</dbReference>
<reference evidence="2" key="1">
    <citation type="submission" date="2021-03" db="EMBL/GenBank/DDBJ databases">
        <title>Comparative genomics and phylogenomic investigation of the class Geoglossomycetes provide insights into ecological specialization and systematics.</title>
        <authorList>
            <person name="Melie T."/>
            <person name="Pirro S."/>
            <person name="Miller A.N."/>
            <person name="Quandt A."/>
        </authorList>
    </citation>
    <scope>NUCLEOTIDE SEQUENCE</scope>
    <source>
        <strain evidence="2">CAQ_001_2017</strain>
    </source>
</reference>
<dbReference type="InterPro" id="IPR021851">
    <property type="entry name" value="DUF3455"/>
</dbReference>